<keyword evidence="2" id="KW-1185">Reference proteome</keyword>
<accession>A0ABR4KK26</accession>
<dbReference type="Proteomes" id="UP001610444">
    <property type="component" value="Unassembled WGS sequence"/>
</dbReference>
<proteinExistence type="predicted"/>
<reference evidence="1 2" key="1">
    <citation type="submission" date="2024-07" db="EMBL/GenBank/DDBJ databases">
        <title>Section-level genome sequencing and comparative genomics of Aspergillus sections Usti and Cavernicolus.</title>
        <authorList>
            <consortium name="Lawrence Berkeley National Laboratory"/>
            <person name="Nybo J.L."/>
            <person name="Vesth T.C."/>
            <person name="Theobald S."/>
            <person name="Frisvad J.C."/>
            <person name="Larsen T.O."/>
            <person name="Kjaerboelling I."/>
            <person name="Rothschild-Mancinelli K."/>
            <person name="Lyhne E.K."/>
            <person name="Kogle M.E."/>
            <person name="Barry K."/>
            <person name="Clum A."/>
            <person name="Na H."/>
            <person name="Ledsgaard L."/>
            <person name="Lin J."/>
            <person name="Lipzen A."/>
            <person name="Kuo A."/>
            <person name="Riley R."/>
            <person name="Mondo S."/>
            <person name="LaButti K."/>
            <person name="Haridas S."/>
            <person name="Pangalinan J."/>
            <person name="Salamov A.A."/>
            <person name="Simmons B.A."/>
            <person name="Magnuson J.K."/>
            <person name="Chen J."/>
            <person name="Drula E."/>
            <person name="Henrissat B."/>
            <person name="Wiebenga A."/>
            <person name="Lubbers R.J."/>
            <person name="Gomes A.C."/>
            <person name="Macurrencykelacurrency M.R."/>
            <person name="Stajich J."/>
            <person name="Grigoriev I.V."/>
            <person name="Mortensen U.H."/>
            <person name="De vries R.P."/>
            <person name="Baker S.E."/>
            <person name="Andersen M.R."/>
        </authorList>
    </citation>
    <scope>NUCLEOTIDE SEQUENCE [LARGE SCALE GENOMIC DNA]</scope>
    <source>
        <strain evidence="1 2">CBS 756.74</strain>
    </source>
</reference>
<evidence type="ECO:0008006" key="3">
    <source>
        <dbReference type="Google" id="ProtNLM"/>
    </source>
</evidence>
<dbReference type="RefSeq" id="XP_070900152.1">
    <property type="nucleotide sequence ID" value="XM_071049473.1"/>
</dbReference>
<gene>
    <name evidence="1" type="ORF">BJX68DRAFT_59805</name>
</gene>
<dbReference type="SUPFAM" id="SSF57903">
    <property type="entry name" value="FYVE/PHD zinc finger"/>
    <property type="match status" value="1"/>
</dbReference>
<evidence type="ECO:0000313" key="1">
    <source>
        <dbReference type="EMBL" id="KAL2852149.1"/>
    </source>
</evidence>
<evidence type="ECO:0000313" key="2">
    <source>
        <dbReference type="Proteomes" id="UP001610444"/>
    </source>
</evidence>
<comment type="caution">
    <text evidence="1">The sequence shown here is derived from an EMBL/GenBank/DDBJ whole genome shotgun (WGS) entry which is preliminary data.</text>
</comment>
<dbReference type="InterPro" id="IPR011011">
    <property type="entry name" value="Znf_FYVE_PHD"/>
</dbReference>
<dbReference type="GeneID" id="98164637"/>
<organism evidence="1 2">
    <name type="scientific">Aspergillus pseudodeflectus</name>
    <dbReference type="NCBI Taxonomy" id="176178"/>
    <lineage>
        <taxon>Eukaryota</taxon>
        <taxon>Fungi</taxon>
        <taxon>Dikarya</taxon>
        <taxon>Ascomycota</taxon>
        <taxon>Pezizomycotina</taxon>
        <taxon>Eurotiomycetes</taxon>
        <taxon>Eurotiomycetidae</taxon>
        <taxon>Eurotiales</taxon>
        <taxon>Aspergillaceae</taxon>
        <taxon>Aspergillus</taxon>
        <taxon>Aspergillus subgen. Nidulantes</taxon>
    </lineage>
</organism>
<protein>
    <recommendedName>
        <fullName evidence="3">ZZ-type domain-containing protein</fullName>
    </recommendedName>
</protein>
<name>A0ABR4KK26_9EURO</name>
<dbReference type="EMBL" id="JBFXLR010000016">
    <property type="protein sequence ID" value="KAL2852149.1"/>
    <property type="molecule type" value="Genomic_DNA"/>
</dbReference>
<sequence length="91" mass="9989">MPSSIYHASQVLESYTPLFGSAEVDTISSGHASHHHHVLSAYDNGSTRGHNYSSSEMYICCRCGDGPKVWAHQPTCVMCNHTSCDDCTRVK</sequence>